<dbReference type="PANTHER" id="PTHR43033:SF5">
    <property type="entry name" value="TRNA(ILE)-LYSIDINE SYNTHETASE"/>
    <property type="match status" value="1"/>
</dbReference>
<keyword evidence="3 6" id="KW-0547">Nucleotide-binding</keyword>
<dbReference type="RefSeq" id="WP_165878690.1">
    <property type="nucleotide sequence ID" value="NZ_JACIGF010000002.1"/>
</dbReference>
<dbReference type="CDD" id="cd01992">
    <property type="entry name" value="TilS_N"/>
    <property type="match status" value="1"/>
</dbReference>
<comment type="caution">
    <text evidence="8">The sequence shown here is derived from an EMBL/GenBank/DDBJ whole genome shotgun (WGS) entry which is preliminary data.</text>
</comment>
<dbReference type="NCBIfam" id="TIGR02432">
    <property type="entry name" value="lysidine_TilS_N"/>
    <property type="match status" value="1"/>
</dbReference>
<comment type="function">
    <text evidence="6">Ligates lysine onto the cytidine present at position 34 of the AUA codon-specific tRNA(Ile) that contains the anticodon CAU, in an ATP-dependent manner. Cytidine is converted to lysidine, thus changing the amino acid specificity of the tRNA from methionine to isoleucine.</text>
</comment>
<dbReference type="GO" id="GO:0005737">
    <property type="term" value="C:cytoplasm"/>
    <property type="evidence" value="ECO:0007669"/>
    <property type="project" value="UniProtKB-SubCell"/>
</dbReference>
<dbReference type="AlphaFoldDB" id="A0A4R2PUF9"/>
<keyword evidence="4 6" id="KW-0067">ATP-binding</keyword>
<reference evidence="8 9" key="1">
    <citation type="submission" date="2019-03" db="EMBL/GenBank/DDBJ databases">
        <title>Genomic Encyclopedia of Type Strains, Phase IV (KMG-IV): sequencing the most valuable type-strain genomes for metagenomic binning, comparative biology and taxonomic classification.</title>
        <authorList>
            <person name="Goeker M."/>
        </authorList>
    </citation>
    <scope>NUCLEOTIDE SEQUENCE [LARGE SCALE GENOMIC DNA]</scope>
    <source>
        <strain evidence="8 9">DSM 2132</strain>
    </source>
</reference>
<protein>
    <recommendedName>
        <fullName evidence="6">tRNA(Ile)-lysidine synthase</fullName>
        <ecNumber evidence="6">6.3.4.19</ecNumber>
    </recommendedName>
    <alternativeName>
        <fullName evidence="6">tRNA(Ile)-2-lysyl-cytidine synthase</fullName>
    </alternativeName>
    <alternativeName>
        <fullName evidence="6">tRNA(Ile)-lysidine synthetase</fullName>
    </alternativeName>
</protein>
<evidence type="ECO:0000313" key="9">
    <source>
        <dbReference type="Proteomes" id="UP000295399"/>
    </source>
</evidence>
<dbReference type="Gene3D" id="3.40.50.620">
    <property type="entry name" value="HUPs"/>
    <property type="match status" value="1"/>
</dbReference>
<keyword evidence="1 6" id="KW-0436">Ligase</keyword>
<proteinExistence type="inferred from homology"/>
<evidence type="ECO:0000256" key="3">
    <source>
        <dbReference type="ARBA" id="ARBA00022741"/>
    </source>
</evidence>
<keyword evidence="2 6" id="KW-0819">tRNA processing</keyword>
<dbReference type="InterPro" id="IPR012795">
    <property type="entry name" value="tRNA_Ile_lys_synt_N"/>
</dbReference>
<dbReference type="InterPro" id="IPR012094">
    <property type="entry name" value="tRNA_Ile_lys_synt"/>
</dbReference>
<comment type="subcellular location">
    <subcellularLocation>
        <location evidence="6">Cytoplasm</location>
    </subcellularLocation>
</comment>
<gene>
    <name evidence="6" type="primary">tilS</name>
    <name evidence="8" type="ORF">EV659_102182</name>
</gene>
<dbReference type="Pfam" id="PF01171">
    <property type="entry name" value="ATP_bind_3"/>
    <property type="match status" value="1"/>
</dbReference>
<dbReference type="InterPro" id="IPR014729">
    <property type="entry name" value="Rossmann-like_a/b/a_fold"/>
</dbReference>
<keyword evidence="9" id="KW-1185">Reference proteome</keyword>
<sequence length="433" mass="45727">MPAPRPLSAHDLTRRLAALGVPAEAPVALAVSGGADSLALAWLAARAGLRAVALHVDHRLRPDAADEAARVRGWLDAMGLSAQLLVRQGDRPVANLQARARADRYRLLEDWCRAHGVATLVLAHHQGDQAETLLLNLARGSGVDGLAAMAPTAPAVTPPHDLRRVRPLLDVPKVRLQATLVAAGQPWIADPSNDDPRFDRVKARRLLADPPLPGLSTARLAQTAHRLRRASAALEAATDALLDTAACVAMLPGGPAGLVTLDRARWQTAPEDIRLRALVRLLGFAGGAAYRPREDKLLRLAAALAEPGFRGATLAGCTLRPDRDGRCTIMRESDAVAEPMTPTAPGETVWDGRFVLTLPAAVPGDLCLRALGRPAFERWASGQSPALTAETERLAATVAPGLPALWSAGAPWAVPHLDIAPAGVGLRAVRSRP</sequence>
<dbReference type="GO" id="GO:0006400">
    <property type="term" value="P:tRNA modification"/>
    <property type="evidence" value="ECO:0007669"/>
    <property type="project" value="UniProtKB-UniRule"/>
</dbReference>
<evidence type="ECO:0000256" key="5">
    <source>
        <dbReference type="ARBA" id="ARBA00048539"/>
    </source>
</evidence>
<feature type="domain" description="tRNA(Ile)-lysidine/2-thiocytidine synthase N-terminal" evidence="7">
    <location>
        <begin position="27"/>
        <end position="205"/>
    </location>
</feature>
<dbReference type="GO" id="GO:0005524">
    <property type="term" value="F:ATP binding"/>
    <property type="evidence" value="ECO:0007669"/>
    <property type="project" value="UniProtKB-UniRule"/>
</dbReference>
<comment type="similarity">
    <text evidence="6">Belongs to the tRNA(Ile)-lysidine synthase family.</text>
</comment>
<dbReference type="PANTHER" id="PTHR43033">
    <property type="entry name" value="TRNA(ILE)-LYSIDINE SYNTHASE-RELATED"/>
    <property type="match status" value="1"/>
</dbReference>
<dbReference type="InParanoid" id="A0A4R2PUF9"/>
<dbReference type="EMBL" id="SLXO01000002">
    <property type="protein sequence ID" value="TCP37775.1"/>
    <property type="molecule type" value="Genomic_DNA"/>
</dbReference>
<accession>A0A4R2PUF9</accession>
<dbReference type="SUPFAM" id="SSF52402">
    <property type="entry name" value="Adenine nucleotide alpha hydrolases-like"/>
    <property type="match status" value="1"/>
</dbReference>
<dbReference type="InterPro" id="IPR011063">
    <property type="entry name" value="TilS/TtcA_N"/>
</dbReference>
<comment type="catalytic activity">
    <reaction evidence="5 6">
        <text>cytidine(34) in tRNA(Ile2) + L-lysine + ATP = lysidine(34) in tRNA(Ile2) + AMP + diphosphate + H(+)</text>
        <dbReference type="Rhea" id="RHEA:43744"/>
        <dbReference type="Rhea" id="RHEA-COMP:10625"/>
        <dbReference type="Rhea" id="RHEA-COMP:10670"/>
        <dbReference type="ChEBI" id="CHEBI:15378"/>
        <dbReference type="ChEBI" id="CHEBI:30616"/>
        <dbReference type="ChEBI" id="CHEBI:32551"/>
        <dbReference type="ChEBI" id="CHEBI:33019"/>
        <dbReference type="ChEBI" id="CHEBI:82748"/>
        <dbReference type="ChEBI" id="CHEBI:83665"/>
        <dbReference type="ChEBI" id="CHEBI:456215"/>
        <dbReference type="EC" id="6.3.4.19"/>
    </reaction>
</comment>
<feature type="binding site" evidence="6">
    <location>
        <begin position="32"/>
        <end position="37"/>
    </location>
    <ligand>
        <name>ATP</name>
        <dbReference type="ChEBI" id="CHEBI:30616"/>
    </ligand>
</feature>
<comment type="domain">
    <text evidence="6">The N-terminal region contains the highly conserved SGGXDS motif, predicted to be a P-loop motif involved in ATP binding.</text>
</comment>
<evidence type="ECO:0000256" key="1">
    <source>
        <dbReference type="ARBA" id="ARBA00022598"/>
    </source>
</evidence>
<dbReference type="HAMAP" id="MF_01161">
    <property type="entry name" value="tRNA_Ile_lys_synt"/>
    <property type="match status" value="1"/>
</dbReference>
<dbReference type="FunCoup" id="A0A4R2PUF9">
    <property type="interactions" value="291"/>
</dbReference>
<name>A0A4R2PUF9_RHOSA</name>
<dbReference type="Proteomes" id="UP000295399">
    <property type="component" value="Unassembled WGS sequence"/>
</dbReference>
<evidence type="ECO:0000259" key="7">
    <source>
        <dbReference type="Pfam" id="PF01171"/>
    </source>
</evidence>
<dbReference type="GO" id="GO:0032267">
    <property type="term" value="F:tRNA(Ile)-lysidine synthase activity"/>
    <property type="evidence" value="ECO:0007669"/>
    <property type="project" value="UniProtKB-EC"/>
</dbReference>
<evidence type="ECO:0000256" key="4">
    <source>
        <dbReference type="ARBA" id="ARBA00022840"/>
    </source>
</evidence>
<organism evidence="8 9">
    <name type="scientific">Rhodothalassium salexigens DSM 2132</name>
    <dbReference type="NCBI Taxonomy" id="1188247"/>
    <lineage>
        <taxon>Bacteria</taxon>
        <taxon>Pseudomonadati</taxon>
        <taxon>Pseudomonadota</taxon>
        <taxon>Alphaproteobacteria</taxon>
        <taxon>Rhodothalassiales</taxon>
        <taxon>Rhodothalassiaceae</taxon>
        <taxon>Rhodothalassium</taxon>
    </lineage>
</organism>
<evidence type="ECO:0000256" key="6">
    <source>
        <dbReference type="HAMAP-Rule" id="MF_01161"/>
    </source>
</evidence>
<keyword evidence="6" id="KW-0963">Cytoplasm</keyword>
<evidence type="ECO:0000256" key="2">
    <source>
        <dbReference type="ARBA" id="ARBA00022694"/>
    </source>
</evidence>
<dbReference type="EC" id="6.3.4.19" evidence="6"/>
<evidence type="ECO:0000313" key="8">
    <source>
        <dbReference type="EMBL" id="TCP37775.1"/>
    </source>
</evidence>